<dbReference type="RefSeq" id="WP_228540299.1">
    <property type="nucleotide sequence ID" value="NZ_JBIAPI010000001.1"/>
</dbReference>
<dbReference type="Pfam" id="PF08281">
    <property type="entry name" value="Sigma70_r4_2"/>
    <property type="match status" value="1"/>
</dbReference>
<comment type="similarity">
    <text evidence="1">Belongs to the sigma-70 factor family. ECF subfamily.</text>
</comment>
<dbReference type="EMBL" id="JBIAPI010000001">
    <property type="protein sequence ID" value="MFF3221427.1"/>
    <property type="molecule type" value="Genomic_DNA"/>
</dbReference>
<dbReference type="InterPro" id="IPR013249">
    <property type="entry name" value="RNA_pol_sigma70_r4_t2"/>
</dbReference>
<dbReference type="NCBIfam" id="TIGR02937">
    <property type="entry name" value="sigma70-ECF"/>
    <property type="match status" value="1"/>
</dbReference>
<dbReference type="NCBIfam" id="NF007225">
    <property type="entry name" value="PRK09643.1"/>
    <property type="match status" value="1"/>
</dbReference>
<dbReference type="InterPro" id="IPR007627">
    <property type="entry name" value="RNA_pol_sigma70_r2"/>
</dbReference>
<evidence type="ECO:0000259" key="6">
    <source>
        <dbReference type="Pfam" id="PF04542"/>
    </source>
</evidence>
<evidence type="ECO:0000259" key="7">
    <source>
        <dbReference type="Pfam" id="PF08281"/>
    </source>
</evidence>
<sequence length="224" mass="24928">MSVATVSAVQGVGILSSELNEDYRGGTSRSVAYRERSFVGADYTDVELLQAHVGGQRHAFAELLRRHNDHLWQTALRTSYTREDAADSLQDALLSAHRTAASFRAEAEVRSWLHAIVVNACLDRIRRNKIRKAVSLDPETMPEPRDDRDAVAEMEMSLVVDQALFALPPDQRTALVAIDLEGYSVAEAAAMLGVPEGTIKSRCARGRQRLQERLEFLRDPGNRK</sequence>
<dbReference type="CDD" id="cd06171">
    <property type="entry name" value="Sigma70_r4"/>
    <property type="match status" value="1"/>
</dbReference>
<evidence type="ECO:0000313" key="9">
    <source>
        <dbReference type="Proteomes" id="UP001601948"/>
    </source>
</evidence>
<dbReference type="Pfam" id="PF04542">
    <property type="entry name" value="Sigma70_r2"/>
    <property type="match status" value="1"/>
</dbReference>
<gene>
    <name evidence="8" type="primary">sigM</name>
    <name evidence="8" type="ORF">ACFYV7_01420</name>
</gene>
<dbReference type="InterPro" id="IPR013324">
    <property type="entry name" value="RNA_pol_sigma_r3/r4-like"/>
</dbReference>
<accession>A0ABW6QJP2</accession>
<dbReference type="InterPro" id="IPR036388">
    <property type="entry name" value="WH-like_DNA-bd_sf"/>
</dbReference>
<evidence type="ECO:0000256" key="3">
    <source>
        <dbReference type="ARBA" id="ARBA00023082"/>
    </source>
</evidence>
<dbReference type="SUPFAM" id="SSF88946">
    <property type="entry name" value="Sigma2 domain of RNA polymerase sigma factors"/>
    <property type="match status" value="1"/>
</dbReference>
<evidence type="ECO:0000256" key="5">
    <source>
        <dbReference type="ARBA" id="ARBA00023163"/>
    </source>
</evidence>
<name>A0ABW6QJP2_9NOCA</name>
<organism evidence="8 9">
    <name type="scientific">Nocardia suismassiliense</name>
    <dbReference type="NCBI Taxonomy" id="2077092"/>
    <lineage>
        <taxon>Bacteria</taxon>
        <taxon>Bacillati</taxon>
        <taxon>Actinomycetota</taxon>
        <taxon>Actinomycetes</taxon>
        <taxon>Mycobacteriales</taxon>
        <taxon>Nocardiaceae</taxon>
        <taxon>Nocardia</taxon>
    </lineage>
</organism>
<dbReference type="PANTHER" id="PTHR43133:SF50">
    <property type="entry name" value="ECF RNA POLYMERASE SIGMA FACTOR SIGM"/>
    <property type="match status" value="1"/>
</dbReference>
<dbReference type="InterPro" id="IPR013325">
    <property type="entry name" value="RNA_pol_sigma_r2"/>
</dbReference>
<keyword evidence="2" id="KW-0805">Transcription regulation</keyword>
<keyword evidence="9" id="KW-1185">Reference proteome</keyword>
<feature type="domain" description="RNA polymerase sigma-70 region 2" evidence="6">
    <location>
        <begin position="63"/>
        <end position="129"/>
    </location>
</feature>
<proteinExistence type="inferred from homology"/>
<dbReference type="Gene3D" id="1.10.1740.10">
    <property type="match status" value="1"/>
</dbReference>
<dbReference type="Proteomes" id="UP001601948">
    <property type="component" value="Unassembled WGS sequence"/>
</dbReference>
<keyword evidence="4" id="KW-0238">DNA-binding</keyword>
<keyword evidence="5" id="KW-0804">Transcription</keyword>
<keyword evidence="3" id="KW-0731">Sigma factor</keyword>
<evidence type="ECO:0000256" key="4">
    <source>
        <dbReference type="ARBA" id="ARBA00023125"/>
    </source>
</evidence>
<protein>
    <submittedName>
        <fullName evidence="8">RNA polymerase sigma factor SigM</fullName>
    </submittedName>
</protein>
<dbReference type="InterPro" id="IPR014284">
    <property type="entry name" value="RNA_pol_sigma-70_dom"/>
</dbReference>
<evidence type="ECO:0000313" key="8">
    <source>
        <dbReference type="EMBL" id="MFF3221427.1"/>
    </source>
</evidence>
<feature type="domain" description="RNA polymerase sigma factor 70 region 4 type 2" evidence="7">
    <location>
        <begin position="160"/>
        <end position="210"/>
    </location>
</feature>
<evidence type="ECO:0000256" key="2">
    <source>
        <dbReference type="ARBA" id="ARBA00023015"/>
    </source>
</evidence>
<comment type="caution">
    <text evidence="8">The sequence shown here is derived from an EMBL/GenBank/DDBJ whole genome shotgun (WGS) entry which is preliminary data.</text>
</comment>
<dbReference type="SUPFAM" id="SSF88659">
    <property type="entry name" value="Sigma3 and sigma4 domains of RNA polymerase sigma factors"/>
    <property type="match status" value="1"/>
</dbReference>
<evidence type="ECO:0000256" key="1">
    <source>
        <dbReference type="ARBA" id="ARBA00010641"/>
    </source>
</evidence>
<dbReference type="Gene3D" id="1.10.10.10">
    <property type="entry name" value="Winged helix-like DNA-binding domain superfamily/Winged helix DNA-binding domain"/>
    <property type="match status" value="1"/>
</dbReference>
<reference evidence="8 9" key="1">
    <citation type="submission" date="2024-10" db="EMBL/GenBank/DDBJ databases">
        <title>The Natural Products Discovery Center: Release of the First 8490 Sequenced Strains for Exploring Actinobacteria Biosynthetic Diversity.</title>
        <authorList>
            <person name="Kalkreuter E."/>
            <person name="Kautsar S.A."/>
            <person name="Yang D."/>
            <person name="Bader C.D."/>
            <person name="Teijaro C.N."/>
            <person name="Fluegel L."/>
            <person name="Davis C.M."/>
            <person name="Simpson J.R."/>
            <person name="Lauterbach L."/>
            <person name="Steele A.D."/>
            <person name="Gui C."/>
            <person name="Meng S."/>
            <person name="Li G."/>
            <person name="Viehrig K."/>
            <person name="Ye F."/>
            <person name="Su P."/>
            <person name="Kiefer A.F."/>
            <person name="Nichols A."/>
            <person name="Cepeda A.J."/>
            <person name="Yan W."/>
            <person name="Fan B."/>
            <person name="Jiang Y."/>
            <person name="Adhikari A."/>
            <person name="Zheng C.-J."/>
            <person name="Schuster L."/>
            <person name="Cowan T.M."/>
            <person name="Smanski M.J."/>
            <person name="Chevrette M.G."/>
            <person name="De Carvalho L.P.S."/>
            <person name="Shen B."/>
        </authorList>
    </citation>
    <scope>NUCLEOTIDE SEQUENCE [LARGE SCALE GENOMIC DNA]</scope>
    <source>
        <strain evidence="8 9">NPDC003040</strain>
    </source>
</reference>
<dbReference type="PANTHER" id="PTHR43133">
    <property type="entry name" value="RNA POLYMERASE ECF-TYPE SIGMA FACTO"/>
    <property type="match status" value="1"/>
</dbReference>
<dbReference type="InterPro" id="IPR039425">
    <property type="entry name" value="RNA_pol_sigma-70-like"/>
</dbReference>